<dbReference type="Gene3D" id="1.10.10.10">
    <property type="entry name" value="Winged helix-like DNA-binding domain superfamily/Winged helix DNA-binding domain"/>
    <property type="match status" value="1"/>
</dbReference>
<gene>
    <name evidence="7" type="ORF">J5W02_04540</name>
</gene>
<comment type="caution">
    <text evidence="7">The sequence shown here is derived from an EMBL/GenBank/DDBJ whole genome shotgun (WGS) entry which is preliminary data.</text>
</comment>
<dbReference type="SUPFAM" id="SSF88659">
    <property type="entry name" value="Sigma3 and sigma4 domains of RNA polymerase sigma factors"/>
    <property type="match status" value="1"/>
</dbReference>
<evidence type="ECO:0000256" key="3">
    <source>
        <dbReference type="ARBA" id="ARBA00023082"/>
    </source>
</evidence>
<comment type="similarity">
    <text evidence="1">Belongs to the sigma-70 factor family. ECF subfamily.</text>
</comment>
<dbReference type="Pfam" id="PF04542">
    <property type="entry name" value="Sigma70_r2"/>
    <property type="match status" value="1"/>
</dbReference>
<keyword evidence="8" id="KW-1185">Reference proteome</keyword>
<dbReference type="NCBIfam" id="TIGR02937">
    <property type="entry name" value="sigma70-ECF"/>
    <property type="match status" value="1"/>
</dbReference>
<dbReference type="InterPro" id="IPR007627">
    <property type="entry name" value="RNA_pol_sigma70_r2"/>
</dbReference>
<evidence type="ECO:0000313" key="7">
    <source>
        <dbReference type="EMBL" id="MBW7572072.1"/>
    </source>
</evidence>
<evidence type="ECO:0000256" key="1">
    <source>
        <dbReference type="ARBA" id="ARBA00010641"/>
    </source>
</evidence>
<dbReference type="PANTHER" id="PTHR43133">
    <property type="entry name" value="RNA POLYMERASE ECF-TYPE SIGMA FACTO"/>
    <property type="match status" value="1"/>
</dbReference>
<name>A0ABS7DLX9_9FIRM</name>
<keyword evidence="4" id="KW-0804">Transcription</keyword>
<feature type="domain" description="RNA polymerase sigma factor 70 region 4 type 2" evidence="6">
    <location>
        <begin position="104"/>
        <end position="151"/>
    </location>
</feature>
<evidence type="ECO:0000256" key="2">
    <source>
        <dbReference type="ARBA" id="ARBA00023015"/>
    </source>
</evidence>
<evidence type="ECO:0000256" key="4">
    <source>
        <dbReference type="ARBA" id="ARBA00023163"/>
    </source>
</evidence>
<dbReference type="RefSeq" id="WP_219964499.1">
    <property type="nucleotide sequence ID" value="NZ_JAGFNZ010000002.1"/>
</dbReference>
<dbReference type="PANTHER" id="PTHR43133:SF60">
    <property type="entry name" value="RNA POLYMERASE SIGMA FACTOR SIGV"/>
    <property type="match status" value="1"/>
</dbReference>
<dbReference type="InterPro" id="IPR014284">
    <property type="entry name" value="RNA_pol_sigma-70_dom"/>
</dbReference>
<proteinExistence type="inferred from homology"/>
<protein>
    <submittedName>
        <fullName evidence="7">Sigma-70 family RNA polymerase sigma factor</fullName>
    </submittedName>
</protein>
<evidence type="ECO:0000259" key="6">
    <source>
        <dbReference type="Pfam" id="PF08281"/>
    </source>
</evidence>
<dbReference type="CDD" id="cd06171">
    <property type="entry name" value="Sigma70_r4"/>
    <property type="match status" value="1"/>
</dbReference>
<dbReference type="InterPro" id="IPR013249">
    <property type="entry name" value="RNA_pol_sigma70_r4_t2"/>
</dbReference>
<dbReference type="Pfam" id="PF08281">
    <property type="entry name" value="Sigma70_r4_2"/>
    <property type="match status" value="1"/>
</dbReference>
<sequence>MEKTSSGTNDVVTEALDKYSDMVRRICFMYLKNEADVEDIFQNVFLKLLQYQKPFENDTHEKAWLCRVTINECKDFHKSFFRKNTCSIDNLEIPIEDKSEEGVLREVLSLPQKYRNVIYLFYFEDYSVPEIATILGRNQNTIHTHLRRAKAILKNKLRGFDDGNYF</sequence>
<dbReference type="InterPro" id="IPR013324">
    <property type="entry name" value="RNA_pol_sigma_r3/r4-like"/>
</dbReference>
<organism evidence="7 8">
    <name type="scientific">Caproiciproducens faecalis</name>
    <dbReference type="NCBI Taxonomy" id="2820301"/>
    <lineage>
        <taxon>Bacteria</taxon>
        <taxon>Bacillati</taxon>
        <taxon>Bacillota</taxon>
        <taxon>Clostridia</taxon>
        <taxon>Eubacteriales</taxon>
        <taxon>Acutalibacteraceae</taxon>
        <taxon>Caproiciproducens</taxon>
    </lineage>
</organism>
<dbReference type="InterPro" id="IPR036388">
    <property type="entry name" value="WH-like_DNA-bd_sf"/>
</dbReference>
<reference evidence="7 8" key="1">
    <citation type="submission" date="2021-03" db="EMBL/GenBank/DDBJ databases">
        <title>Caproiciproducens sp. nov. isolated from feces of cow.</title>
        <authorList>
            <person name="Choi J.-Y."/>
        </authorList>
    </citation>
    <scope>NUCLEOTIDE SEQUENCE [LARGE SCALE GENOMIC DNA]</scope>
    <source>
        <strain evidence="7 8">AGMB10547</strain>
    </source>
</reference>
<accession>A0ABS7DLX9</accession>
<dbReference type="SUPFAM" id="SSF88946">
    <property type="entry name" value="Sigma2 domain of RNA polymerase sigma factors"/>
    <property type="match status" value="1"/>
</dbReference>
<evidence type="ECO:0000313" key="8">
    <source>
        <dbReference type="Proteomes" id="UP000719942"/>
    </source>
</evidence>
<keyword evidence="3" id="KW-0731">Sigma factor</keyword>
<dbReference type="InterPro" id="IPR039425">
    <property type="entry name" value="RNA_pol_sigma-70-like"/>
</dbReference>
<keyword evidence="2" id="KW-0805">Transcription regulation</keyword>
<dbReference type="Proteomes" id="UP000719942">
    <property type="component" value="Unassembled WGS sequence"/>
</dbReference>
<dbReference type="EMBL" id="JAGFNZ010000002">
    <property type="protein sequence ID" value="MBW7572072.1"/>
    <property type="molecule type" value="Genomic_DNA"/>
</dbReference>
<evidence type="ECO:0000259" key="5">
    <source>
        <dbReference type="Pfam" id="PF04542"/>
    </source>
</evidence>
<dbReference type="Gene3D" id="1.10.1740.10">
    <property type="match status" value="1"/>
</dbReference>
<dbReference type="InterPro" id="IPR013325">
    <property type="entry name" value="RNA_pol_sigma_r2"/>
</dbReference>
<feature type="domain" description="RNA polymerase sigma-70 region 2" evidence="5">
    <location>
        <begin position="17"/>
        <end position="78"/>
    </location>
</feature>